<dbReference type="Pfam" id="PF07690">
    <property type="entry name" value="MFS_1"/>
    <property type="match status" value="1"/>
</dbReference>
<evidence type="ECO:0000256" key="2">
    <source>
        <dbReference type="ARBA" id="ARBA00022475"/>
    </source>
</evidence>
<evidence type="ECO:0000313" key="9">
    <source>
        <dbReference type="Proteomes" id="UP000265768"/>
    </source>
</evidence>
<feature type="transmembrane region" description="Helical" evidence="6">
    <location>
        <begin position="135"/>
        <end position="156"/>
    </location>
</feature>
<sequence length="401" mass="41187">MRSFGLLVGGYSVSVFGNFLNLIALNLFAFQVTGSALQTGLFMTLRLVAGFATGLVAGRAADRLNRKALLIGCDLAQAAVMVAVAVAPAEAAVVALYPVAVVLGAGNTVFNVTLRSSVPDLVGQDQRVRANGLLVTGKATATVLGFASAGIIVGAAGYTAAFLINAASFCVSAAAVATLRYGRRGHGDAAGPREHLRLREMGAFLGAAPLLAGMVLLRATDAFSSSSHNVALPAYASQVSPADPAAYLSWFWASWALGSVISYRLLVRGLDRWGRARGAGAFAVGTALMSVFFVLAFTGPPLPLLVVVGMCAGLADGFTEITYTSRLQAAPERTRALLFGVSATAENAGFAAGMLVASFALEGAAPLAVVAAFHGLAIIASGLFLAVRLGRARRAKALERH</sequence>
<keyword evidence="2" id="KW-1003">Cell membrane</keyword>
<dbReference type="InterPro" id="IPR036259">
    <property type="entry name" value="MFS_trans_sf"/>
</dbReference>
<accession>A0A3A4B4J5</accession>
<feature type="transmembrane region" description="Helical" evidence="6">
    <location>
        <begin position="367"/>
        <end position="387"/>
    </location>
</feature>
<gene>
    <name evidence="8" type="ORF">D5H75_10400</name>
</gene>
<keyword evidence="4 6" id="KW-1133">Transmembrane helix</keyword>
<reference evidence="8 9" key="1">
    <citation type="submission" date="2018-09" db="EMBL/GenBank/DDBJ databases">
        <title>YIM 75507 draft genome.</title>
        <authorList>
            <person name="Tang S."/>
            <person name="Feng Y."/>
        </authorList>
    </citation>
    <scope>NUCLEOTIDE SEQUENCE [LARGE SCALE GENOMIC DNA]</scope>
    <source>
        <strain evidence="8 9">YIM 75507</strain>
    </source>
</reference>
<keyword evidence="5 6" id="KW-0472">Membrane</keyword>
<dbReference type="PANTHER" id="PTHR23513">
    <property type="entry name" value="INTEGRAL MEMBRANE EFFLUX PROTEIN-RELATED"/>
    <property type="match status" value="1"/>
</dbReference>
<evidence type="ECO:0000256" key="4">
    <source>
        <dbReference type="ARBA" id="ARBA00022989"/>
    </source>
</evidence>
<feature type="transmembrane region" description="Helical" evidence="6">
    <location>
        <begin position="304"/>
        <end position="324"/>
    </location>
</feature>
<comment type="caution">
    <text evidence="8">The sequence shown here is derived from an EMBL/GenBank/DDBJ whole genome shotgun (WGS) entry which is preliminary data.</text>
</comment>
<comment type="subcellular location">
    <subcellularLocation>
        <location evidence="1">Cell membrane</location>
        <topology evidence="1">Multi-pass membrane protein</topology>
    </subcellularLocation>
</comment>
<evidence type="ECO:0000259" key="7">
    <source>
        <dbReference type="PROSITE" id="PS50850"/>
    </source>
</evidence>
<dbReference type="CDD" id="cd06173">
    <property type="entry name" value="MFS_MefA_like"/>
    <property type="match status" value="1"/>
</dbReference>
<organism evidence="8 9">
    <name type="scientific">Bailinhaonella thermotolerans</name>
    <dbReference type="NCBI Taxonomy" id="1070861"/>
    <lineage>
        <taxon>Bacteria</taxon>
        <taxon>Bacillati</taxon>
        <taxon>Actinomycetota</taxon>
        <taxon>Actinomycetes</taxon>
        <taxon>Streptosporangiales</taxon>
        <taxon>Streptosporangiaceae</taxon>
        <taxon>Bailinhaonella</taxon>
    </lineage>
</organism>
<dbReference type="SUPFAM" id="SSF103473">
    <property type="entry name" value="MFS general substrate transporter"/>
    <property type="match status" value="1"/>
</dbReference>
<feature type="transmembrane region" description="Helical" evidence="6">
    <location>
        <begin position="162"/>
        <end position="181"/>
    </location>
</feature>
<dbReference type="Proteomes" id="UP000265768">
    <property type="component" value="Unassembled WGS sequence"/>
</dbReference>
<evidence type="ECO:0000313" key="8">
    <source>
        <dbReference type="EMBL" id="RJL33237.1"/>
    </source>
</evidence>
<name>A0A3A4B4J5_9ACTN</name>
<proteinExistence type="predicted"/>
<dbReference type="AlphaFoldDB" id="A0A3A4B4J5"/>
<dbReference type="GO" id="GO:0005886">
    <property type="term" value="C:plasma membrane"/>
    <property type="evidence" value="ECO:0007669"/>
    <property type="project" value="UniProtKB-SubCell"/>
</dbReference>
<dbReference type="InterPro" id="IPR011701">
    <property type="entry name" value="MFS"/>
</dbReference>
<feature type="transmembrane region" description="Helical" evidence="6">
    <location>
        <begin position="95"/>
        <end position="114"/>
    </location>
</feature>
<feature type="transmembrane region" description="Helical" evidence="6">
    <location>
        <begin position="247"/>
        <end position="267"/>
    </location>
</feature>
<feature type="domain" description="Major facilitator superfamily (MFS) profile" evidence="7">
    <location>
        <begin position="1"/>
        <end position="389"/>
    </location>
</feature>
<dbReference type="GO" id="GO:0022857">
    <property type="term" value="F:transmembrane transporter activity"/>
    <property type="evidence" value="ECO:0007669"/>
    <property type="project" value="InterPro"/>
</dbReference>
<evidence type="ECO:0000256" key="5">
    <source>
        <dbReference type="ARBA" id="ARBA00023136"/>
    </source>
</evidence>
<feature type="transmembrane region" description="Helical" evidence="6">
    <location>
        <begin position="36"/>
        <end position="57"/>
    </location>
</feature>
<evidence type="ECO:0000256" key="6">
    <source>
        <dbReference type="SAM" id="Phobius"/>
    </source>
</evidence>
<dbReference type="Gene3D" id="1.20.1250.20">
    <property type="entry name" value="MFS general substrate transporter like domains"/>
    <property type="match status" value="1"/>
</dbReference>
<feature type="transmembrane region" description="Helical" evidence="6">
    <location>
        <begin position="336"/>
        <end position="361"/>
    </location>
</feature>
<dbReference type="InterPro" id="IPR020846">
    <property type="entry name" value="MFS_dom"/>
</dbReference>
<keyword evidence="9" id="KW-1185">Reference proteome</keyword>
<feature type="transmembrane region" description="Helical" evidence="6">
    <location>
        <begin position="69"/>
        <end position="89"/>
    </location>
</feature>
<evidence type="ECO:0000256" key="1">
    <source>
        <dbReference type="ARBA" id="ARBA00004651"/>
    </source>
</evidence>
<dbReference type="RefSeq" id="WP_119926197.1">
    <property type="nucleotide sequence ID" value="NZ_QZEY01000003.1"/>
</dbReference>
<dbReference type="EMBL" id="QZEY01000003">
    <property type="protein sequence ID" value="RJL33237.1"/>
    <property type="molecule type" value="Genomic_DNA"/>
</dbReference>
<feature type="transmembrane region" description="Helical" evidence="6">
    <location>
        <begin position="7"/>
        <end position="30"/>
    </location>
</feature>
<keyword evidence="3 6" id="KW-0812">Transmembrane</keyword>
<dbReference type="PROSITE" id="PS50850">
    <property type="entry name" value="MFS"/>
    <property type="match status" value="1"/>
</dbReference>
<feature type="transmembrane region" description="Helical" evidence="6">
    <location>
        <begin position="279"/>
        <end position="298"/>
    </location>
</feature>
<feature type="transmembrane region" description="Helical" evidence="6">
    <location>
        <begin position="202"/>
        <end position="220"/>
    </location>
</feature>
<evidence type="ECO:0000256" key="3">
    <source>
        <dbReference type="ARBA" id="ARBA00022692"/>
    </source>
</evidence>
<dbReference type="OrthoDB" id="3814140at2"/>
<dbReference type="PANTHER" id="PTHR23513:SF11">
    <property type="entry name" value="STAPHYLOFERRIN A TRANSPORTER"/>
    <property type="match status" value="1"/>
</dbReference>
<protein>
    <submittedName>
        <fullName evidence="8">MFS transporter</fullName>
    </submittedName>
</protein>